<gene>
    <name evidence="2" type="ORF">SAMN04487944_10820</name>
</gene>
<feature type="transmembrane region" description="Helical" evidence="1">
    <location>
        <begin position="171"/>
        <end position="192"/>
    </location>
</feature>
<accession>A0A1H9R6F8</accession>
<reference evidence="2 3" key="1">
    <citation type="submission" date="2016-10" db="EMBL/GenBank/DDBJ databases">
        <authorList>
            <person name="de Groot N.N."/>
        </authorList>
    </citation>
    <scope>NUCLEOTIDE SEQUENCE [LARGE SCALE GENOMIC DNA]</scope>
    <source>
        <strain evidence="2 3">CGMCC 1.7727</strain>
    </source>
</reference>
<feature type="transmembrane region" description="Helical" evidence="1">
    <location>
        <begin position="20"/>
        <end position="45"/>
    </location>
</feature>
<protein>
    <submittedName>
        <fullName evidence="2">Uncharacterized membrane protein YesL</fullName>
    </submittedName>
</protein>
<evidence type="ECO:0000256" key="1">
    <source>
        <dbReference type="SAM" id="Phobius"/>
    </source>
</evidence>
<dbReference type="OrthoDB" id="2182676at2"/>
<evidence type="ECO:0000313" key="3">
    <source>
        <dbReference type="Proteomes" id="UP000199687"/>
    </source>
</evidence>
<dbReference type="Proteomes" id="UP000199687">
    <property type="component" value="Unassembled WGS sequence"/>
</dbReference>
<keyword evidence="1" id="KW-0472">Membrane</keyword>
<organism evidence="2 3">
    <name type="scientific">Gracilibacillus ureilyticus</name>
    <dbReference type="NCBI Taxonomy" id="531814"/>
    <lineage>
        <taxon>Bacteria</taxon>
        <taxon>Bacillati</taxon>
        <taxon>Bacillota</taxon>
        <taxon>Bacilli</taxon>
        <taxon>Bacillales</taxon>
        <taxon>Bacillaceae</taxon>
        <taxon>Gracilibacillus</taxon>
    </lineage>
</organism>
<evidence type="ECO:0000313" key="2">
    <source>
        <dbReference type="EMBL" id="SER67629.1"/>
    </source>
</evidence>
<keyword evidence="1" id="KW-1133">Transmembrane helix</keyword>
<dbReference type="Pfam" id="PF04854">
    <property type="entry name" value="DUF624"/>
    <property type="match status" value="1"/>
</dbReference>
<dbReference type="STRING" id="531814.SAMN04487944_10820"/>
<keyword evidence="3" id="KW-1185">Reference proteome</keyword>
<feature type="transmembrane region" description="Helical" evidence="1">
    <location>
        <begin position="74"/>
        <end position="93"/>
    </location>
</feature>
<dbReference type="AlphaFoldDB" id="A0A1H9R6F8"/>
<sequence>MERIYYLADTILRVVYVNLLAIVFSFAGLVIFGFFPALVATFYLMRKWLLGESDLPIARTFLNIYKQYFIKSNLSGLIFVLTGSLLYINLSIAEVAPNELIQLSYYPILTVLMVFLTCSLLIIPISLQFSVTWISAVKHSFLLLFVNPFLTVLLAGSVIAFSFIFKIIPGLFLFTGISIFACLVQFFSLKIFRSMAARSNKTERDQYAAVEN</sequence>
<dbReference type="EMBL" id="FOGL01000008">
    <property type="protein sequence ID" value="SER67629.1"/>
    <property type="molecule type" value="Genomic_DNA"/>
</dbReference>
<feature type="transmembrane region" description="Helical" evidence="1">
    <location>
        <begin position="105"/>
        <end position="129"/>
    </location>
</feature>
<feature type="transmembrane region" description="Helical" evidence="1">
    <location>
        <begin position="141"/>
        <end position="165"/>
    </location>
</feature>
<keyword evidence="1" id="KW-0812">Transmembrane</keyword>
<dbReference type="RefSeq" id="WP_089740575.1">
    <property type="nucleotide sequence ID" value="NZ_FOGL01000008.1"/>
</dbReference>
<name>A0A1H9R6F8_9BACI</name>
<proteinExistence type="predicted"/>
<dbReference type="InterPro" id="IPR006938">
    <property type="entry name" value="DUF624"/>
</dbReference>